<evidence type="ECO:0000256" key="1">
    <source>
        <dbReference type="SAM" id="MobiDB-lite"/>
    </source>
</evidence>
<evidence type="ECO:0000313" key="3">
    <source>
        <dbReference type="Proteomes" id="UP000305883"/>
    </source>
</evidence>
<gene>
    <name evidence="2" type="ORF">CH35J_010099</name>
</gene>
<name>A0A4V4NAL2_9PEZI</name>
<accession>A0A4V4NAL2</accession>
<evidence type="ECO:0000313" key="2">
    <source>
        <dbReference type="EMBL" id="TIC92643.1"/>
    </source>
</evidence>
<dbReference type="EMBL" id="MWPZ01000008">
    <property type="protein sequence ID" value="TIC92643.1"/>
    <property type="molecule type" value="Genomic_DNA"/>
</dbReference>
<protein>
    <submittedName>
        <fullName evidence="2">Uncharacterized protein</fullName>
    </submittedName>
</protein>
<dbReference type="Proteomes" id="UP000305883">
    <property type="component" value="Unassembled WGS sequence"/>
</dbReference>
<sequence length="132" mass="14990">MTRPRVDNRKMAQRVLFDAFGSRRNDNRKREALDFINGLLGGSSGDVAHRRRSKNNRNRKDQSATEETDEDKVKRLEAEVSRLKAEAEKHTKKAEELRKCAAEIENGGDDASRCSNINNNHNNSARADHSQT</sequence>
<proteinExistence type="predicted"/>
<comment type="caution">
    <text evidence="2">The sequence shown here is derived from an EMBL/GenBank/DDBJ whole genome shotgun (WGS) entry which is preliminary data.</text>
</comment>
<reference evidence="2 3" key="1">
    <citation type="journal article" date="2019" name="Genome Biol. Evol.">
        <title>Genomic Plasticity Mediated by Transposable Elements in the Plant Pathogenic Fungus Colletotrichum higginsianum.</title>
        <authorList>
            <person name="Tsushima A."/>
            <person name="Gan P."/>
            <person name="Kumakura N."/>
            <person name="Narusaka M."/>
            <person name="Takano Y."/>
            <person name="Narusaka Y."/>
            <person name="Shirasu K."/>
        </authorList>
    </citation>
    <scope>NUCLEOTIDE SEQUENCE [LARGE SCALE GENOMIC DNA]</scope>
    <source>
        <strain evidence="2 3">MAFF305635-RFP</strain>
    </source>
</reference>
<dbReference type="AlphaFoldDB" id="A0A4V4NAL2"/>
<feature type="region of interest" description="Disordered" evidence="1">
    <location>
        <begin position="106"/>
        <end position="132"/>
    </location>
</feature>
<feature type="region of interest" description="Disordered" evidence="1">
    <location>
        <begin position="38"/>
        <end position="73"/>
    </location>
</feature>
<organism evidence="2 3">
    <name type="scientific">Colletotrichum higginsianum</name>
    <dbReference type="NCBI Taxonomy" id="80884"/>
    <lineage>
        <taxon>Eukaryota</taxon>
        <taxon>Fungi</taxon>
        <taxon>Dikarya</taxon>
        <taxon>Ascomycota</taxon>
        <taxon>Pezizomycotina</taxon>
        <taxon>Sordariomycetes</taxon>
        <taxon>Hypocreomycetidae</taxon>
        <taxon>Glomerellales</taxon>
        <taxon>Glomerellaceae</taxon>
        <taxon>Colletotrichum</taxon>
        <taxon>Colletotrichum destructivum species complex</taxon>
    </lineage>
</organism>